<dbReference type="Proteomes" id="UP000192223">
    <property type="component" value="Unplaced"/>
</dbReference>
<reference evidence="16" key="1">
    <citation type="submission" date="2025-08" db="UniProtKB">
        <authorList>
            <consortium name="RefSeq"/>
        </authorList>
    </citation>
    <scope>IDENTIFICATION</scope>
    <source>
        <tissue evidence="16">Entire body</tissue>
    </source>
</reference>
<evidence type="ECO:0000256" key="2">
    <source>
        <dbReference type="ARBA" id="ARBA00004123"/>
    </source>
</evidence>
<dbReference type="OrthoDB" id="426657at2759"/>
<dbReference type="InterPro" id="IPR018957">
    <property type="entry name" value="Znf_C3HC4_RING-type"/>
</dbReference>
<keyword evidence="10" id="KW-0539">Nucleus</keyword>
<dbReference type="GO" id="GO:0008270">
    <property type="term" value="F:zinc ion binding"/>
    <property type="evidence" value="ECO:0007669"/>
    <property type="project" value="UniProtKB-KW"/>
</dbReference>
<evidence type="ECO:0000256" key="5">
    <source>
        <dbReference type="ARBA" id="ARBA00022723"/>
    </source>
</evidence>
<keyword evidence="7 11" id="KW-0863">Zinc-finger</keyword>
<sequence length="606" mass="69316">MVPKRAIKKQNIVKNNNYNNLSLNDVLCPICRGILIEPVTLPCNHGFCSACFNSTMANTNLVCPLCRVRVGSWLRASKKENKLINSNLWVAIQKHFPQHVKNKLDGVDEVVEEVPIRITSEPGEIRREYEAQKVKEEEELRKRQEEETRASELLIRKLKEEEELEKSIIEEKLKNDEQVAKQLAEELCFDPGPSTSKHSERSFKKRGPLDTFLRNMANKQLSVSLKPIPDEKCDNYRKKDFTTQVLLQDRSASLIKNNDSITFYKLNKVASERQSLDSNDAITCECIYFKPIEQKKIPPSKTIKILRVPAVAALSSSSTLRAPCGHVAFNHSALLSPFVRLCNSPTLALSPSLKTGFMSRKRSNSSCEKEESQDNKDSAPSGKKARIQLNLRQTRSMTKINSGSVPIKLYKKPEKRKSLLKNIKTSPRKTGNKCNESFGEEENEQDKKRLDCEFDRSFGSPFLGFEKNYKFSLKGRNGVKNLSTIFDNFNSNNKSLKDDNLKSKSLFDDKNSSYRNGEHKSENAEKIGDRNNGISLNNIELVIGAKCLRSESTKRKLQEEEDFKLARKLHEELNYVKYPTRNSISHISKKFPTPRRQITLYKFLEK</sequence>
<dbReference type="InterPro" id="IPR001841">
    <property type="entry name" value="Znf_RING"/>
</dbReference>
<dbReference type="GO" id="GO:0035861">
    <property type="term" value="C:site of double-strand break"/>
    <property type="evidence" value="ECO:0007669"/>
    <property type="project" value="TreeGrafter"/>
</dbReference>
<dbReference type="SUPFAM" id="SSF57850">
    <property type="entry name" value="RING/U-box"/>
    <property type="match status" value="1"/>
</dbReference>
<evidence type="ECO:0000313" key="16">
    <source>
        <dbReference type="RefSeq" id="XP_018320542.1"/>
    </source>
</evidence>
<evidence type="ECO:0000256" key="9">
    <source>
        <dbReference type="ARBA" id="ARBA00022833"/>
    </source>
</evidence>
<evidence type="ECO:0000256" key="6">
    <source>
        <dbReference type="ARBA" id="ARBA00022763"/>
    </source>
</evidence>
<keyword evidence="4" id="KW-0808">Transferase</keyword>
<proteinExistence type="predicted"/>
<evidence type="ECO:0000259" key="14">
    <source>
        <dbReference type="PROSITE" id="PS50089"/>
    </source>
</evidence>
<dbReference type="PROSITE" id="PS50089">
    <property type="entry name" value="ZF_RING_2"/>
    <property type="match status" value="1"/>
</dbReference>
<dbReference type="PANTHER" id="PTHR23328">
    <property type="entry name" value="RING-TYPE DOMAIN-CONTAINING PROTEIN"/>
    <property type="match status" value="1"/>
</dbReference>
<keyword evidence="8" id="KW-0833">Ubl conjugation pathway</keyword>
<comment type="subcellular location">
    <subcellularLocation>
        <location evidence="2">Nucleus</location>
    </subcellularLocation>
</comment>
<evidence type="ECO:0000256" key="12">
    <source>
        <dbReference type="SAM" id="Coils"/>
    </source>
</evidence>
<dbReference type="CDD" id="cd16550">
    <property type="entry name" value="RING-HC_RNF168"/>
    <property type="match status" value="1"/>
</dbReference>
<evidence type="ECO:0000256" key="1">
    <source>
        <dbReference type="ARBA" id="ARBA00000900"/>
    </source>
</evidence>
<protein>
    <recommendedName>
        <fullName evidence="3">RING-type E3 ubiquitin transferase</fullName>
        <ecNumber evidence="3">2.3.2.27</ecNumber>
    </recommendedName>
</protein>
<dbReference type="KEGG" id="apln:108733747"/>
<dbReference type="CDD" id="cd22249">
    <property type="entry name" value="UDM1_RNF168_RNF169-like"/>
    <property type="match status" value="1"/>
</dbReference>
<organism evidence="15 16">
    <name type="scientific">Agrilus planipennis</name>
    <name type="common">Emerald ash borer</name>
    <name type="synonym">Agrilus marcopoli</name>
    <dbReference type="NCBI Taxonomy" id="224129"/>
    <lineage>
        <taxon>Eukaryota</taxon>
        <taxon>Metazoa</taxon>
        <taxon>Ecdysozoa</taxon>
        <taxon>Arthropoda</taxon>
        <taxon>Hexapoda</taxon>
        <taxon>Insecta</taxon>
        <taxon>Pterygota</taxon>
        <taxon>Neoptera</taxon>
        <taxon>Endopterygota</taxon>
        <taxon>Coleoptera</taxon>
        <taxon>Polyphaga</taxon>
        <taxon>Elateriformia</taxon>
        <taxon>Buprestoidea</taxon>
        <taxon>Buprestidae</taxon>
        <taxon>Agrilinae</taxon>
        <taxon>Agrilus</taxon>
    </lineage>
</organism>
<evidence type="ECO:0000256" key="3">
    <source>
        <dbReference type="ARBA" id="ARBA00012483"/>
    </source>
</evidence>
<evidence type="ECO:0000256" key="13">
    <source>
        <dbReference type="SAM" id="MobiDB-lite"/>
    </source>
</evidence>
<keyword evidence="12" id="KW-0175">Coiled coil</keyword>
<dbReference type="Pfam" id="PF00097">
    <property type="entry name" value="zf-C3HC4"/>
    <property type="match status" value="1"/>
</dbReference>
<feature type="region of interest" description="Disordered" evidence="13">
    <location>
        <begin position="507"/>
        <end position="526"/>
    </location>
</feature>
<feature type="region of interest" description="Disordered" evidence="13">
    <location>
        <begin position="357"/>
        <end position="385"/>
    </location>
</feature>
<feature type="compositionally biased region" description="Basic and acidic residues" evidence="13">
    <location>
        <begin position="367"/>
        <end position="377"/>
    </location>
</feature>
<name>A0A1W4WJA5_AGRPL</name>
<dbReference type="PANTHER" id="PTHR23328:SF0">
    <property type="entry name" value="RING-TYPE DOMAIN-CONTAINING PROTEIN"/>
    <property type="match status" value="1"/>
</dbReference>
<feature type="coiled-coil region" evidence="12">
    <location>
        <begin position="126"/>
        <end position="186"/>
    </location>
</feature>
<dbReference type="AlphaFoldDB" id="A0A1W4WJA5"/>
<dbReference type="InParanoid" id="A0A1W4WJA5"/>
<accession>A0A1W4WJA5</accession>
<dbReference type="InterPro" id="IPR013083">
    <property type="entry name" value="Znf_RING/FYVE/PHD"/>
</dbReference>
<dbReference type="EC" id="2.3.2.27" evidence="3"/>
<dbReference type="GO" id="GO:0006302">
    <property type="term" value="P:double-strand break repair"/>
    <property type="evidence" value="ECO:0007669"/>
    <property type="project" value="TreeGrafter"/>
</dbReference>
<dbReference type="GO" id="GO:0061630">
    <property type="term" value="F:ubiquitin protein ligase activity"/>
    <property type="evidence" value="ECO:0007669"/>
    <property type="project" value="UniProtKB-EC"/>
</dbReference>
<dbReference type="RefSeq" id="XP_018320542.1">
    <property type="nucleotide sequence ID" value="XM_018465040.2"/>
</dbReference>
<gene>
    <name evidence="16" type="primary">LOC108733747</name>
</gene>
<evidence type="ECO:0000256" key="7">
    <source>
        <dbReference type="ARBA" id="ARBA00022771"/>
    </source>
</evidence>
<dbReference type="GO" id="GO:0005634">
    <property type="term" value="C:nucleus"/>
    <property type="evidence" value="ECO:0007669"/>
    <property type="project" value="UniProtKB-SubCell"/>
</dbReference>
<keyword evidence="5" id="KW-0479">Metal-binding</keyword>
<dbReference type="STRING" id="224129.A0A1W4WJA5"/>
<keyword evidence="15" id="KW-1185">Reference proteome</keyword>
<evidence type="ECO:0000313" key="15">
    <source>
        <dbReference type="Proteomes" id="UP000192223"/>
    </source>
</evidence>
<feature type="domain" description="RING-type" evidence="14">
    <location>
        <begin position="28"/>
        <end position="67"/>
    </location>
</feature>
<keyword evidence="6" id="KW-0227">DNA damage</keyword>
<dbReference type="GO" id="GO:0031491">
    <property type="term" value="F:nucleosome binding"/>
    <property type="evidence" value="ECO:0007669"/>
    <property type="project" value="TreeGrafter"/>
</dbReference>
<dbReference type="Gene3D" id="3.30.40.10">
    <property type="entry name" value="Zinc/RING finger domain, C3HC4 (zinc finger)"/>
    <property type="match status" value="1"/>
</dbReference>
<evidence type="ECO:0000256" key="11">
    <source>
        <dbReference type="PROSITE-ProRule" id="PRU00175"/>
    </source>
</evidence>
<keyword evidence="9" id="KW-0862">Zinc</keyword>
<evidence type="ECO:0000256" key="8">
    <source>
        <dbReference type="ARBA" id="ARBA00022786"/>
    </source>
</evidence>
<dbReference type="SMART" id="SM00184">
    <property type="entry name" value="RING"/>
    <property type="match status" value="1"/>
</dbReference>
<evidence type="ECO:0000256" key="10">
    <source>
        <dbReference type="ARBA" id="ARBA00023242"/>
    </source>
</evidence>
<dbReference type="GeneID" id="108733747"/>
<comment type="catalytic activity">
    <reaction evidence="1">
        <text>S-ubiquitinyl-[E2 ubiquitin-conjugating enzyme]-L-cysteine + [acceptor protein]-L-lysine = [E2 ubiquitin-conjugating enzyme]-L-cysteine + N(6)-ubiquitinyl-[acceptor protein]-L-lysine.</text>
        <dbReference type="EC" id="2.3.2.27"/>
    </reaction>
</comment>
<evidence type="ECO:0000256" key="4">
    <source>
        <dbReference type="ARBA" id="ARBA00022679"/>
    </source>
</evidence>
<dbReference type="InterPro" id="IPR051657">
    <property type="entry name" value="RNF168/RNF169_E3_ubiq-ligase"/>
</dbReference>